<accession>F0XU62</accession>
<evidence type="ECO:0000256" key="1">
    <source>
        <dbReference type="SAM" id="SignalP"/>
    </source>
</evidence>
<dbReference type="InParanoid" id="F0XU62"/>
<dbReference type="InterPro" id="IPR055560">
    <property type="entry name" value="DUF7136"/>
</dbReference>
<dbReference type="EMBL" id="GL630006">
    <property type="protein sequence ID" value="EFW98406.1"/>
    <property type="molecule type" value="Genomic_DNA"/>
</dbReference>
<keyword evidence="4" id="KW-1185">Reference proteome</keyword>
<evidence type="ECO:0000313" key="3">
    <source>
        <dbReference type="EMBL" id="EFW98406.1"/>
    </source>
</evidence>
<dbReference type="RefSeq" id="XP_014167889.1">
    <property type="nucleotide sequence ID" value="XM_014312414.1"/>
</dbReference>
<dbReference type="Proteomes" id="UP000007796">
    <property type="component" value="Unassembled WGS sequence"/>
</dbReference>
<dbReference type="OrthoDB" id="4490227at2759"/>
<feature type="chain" id="PRO_5003262415" description="DUF7136 domain-containing protein" evidence="1">
    <location>
        <begin position="19"/>
        <end position="262"/>
    </location>
</feature>
<dbReference type="GeneID" id="25977449"/>
<reference evidence="3 4" key="1">
    <citation type="journal article" date="2011" name="Proc. Natl. Acad. Sci. U.S.A.">
        <title>Genome and transcriptome analyses of the mountain pine beetle-fungal symbiont Grosmannia clavigera, a lodgepole pine pathogen.</title>
        <authorList>
            <person name="DiGuistini S."/>
            <person name="Wang Y."/>
            <person name="Liao N.Y."/>
            <person name="Taylor G."/>
            <person name="Tanguay P."/>
            <person name="Feau N."/>
            <person name="Henrissat B."/>
            <person name="Chan S.K."/>
            <person name="Hesse-Orce U."/>
            <person name="Alamouti S.M."/>
            <person name="Tsui C.K.M."/>
            <person name="Docking R.T."/>
            <person name="Levasseur A."/>
            <person name="Haridas S."/>
            <person name="Robertson G."/>
            <person name="Birol I."/>
            <person name="Holt R.A."/>
            <person name="Marra M.A."/>
            <person name="Hamelin R.C."/>
            <person name="Hirst M."/>
            <person name="Jones S.J.M."/>
            <person name="Bohlmann J."/>
            <person name="Breuil C."/>
        </authorList>
    </citation>
    <scope>NUCLEOTIDE SEQUENCE [LARGE SCALE GENOMIC DNA]</scope>
    <source>
        <strain evidence="4">kw1407 / UAMH 11150</strain>
    </source>
</reference>
<feature type="signal peptide" evidence="1">
    <location>
        <begin position="1"/>
        <end position="18"/>
    </location>
</feature>
<feature type="domain" description="DUF7136" evidence="2">
    <location>
        <begin position="21"/>
        <end position="230"/>
    </location>
</feature>
<keyword evidence="1" id="KW-0732">Signal</keyword>
<dbReference type="Pfam" id="PF23584">
    <property type="entry name" value="DUF7136"/>
    <property type="match status" value="1"/>
</dbReference>
<organism evidence="4">
    <name type="scientific">Grosmannia clavigera (strain kw1407 / UAMH 11150)</name>
    <name type="common">Blue stain fungus</name>
    <name type="synonym">Graphiocladiella clavigera</name>
    <dbReference type="NCBI Taxonomy" id="655863"/>
    <lineage>
        <taxon>Eukaryota</taxon>
        <taxon>Fungi</taxon>
        <taxon>Dikarya</taxon>
        <taxon>Ascomycota</taxon>
        <taxon>Pezizomycotina</taxon>
        <taxon>Sordariomycetes</taxon>
        <taxon>Sordariomycetidae</taxon>
        <taxon>Ophiostomatales</taxon>
        <taxon>Ophiostomataceae</taxon>
        <taxon>Leptographium</taxon>
    </lineage>
</organism>
<gene>
    <name evidence="3" type="ORF">CMQ_4258</name>
</gene>
<dbReference type="HOGENOM" id="CLU_058866_1_0_1"/>
<dbReference type="AlphaFoldDB" id="F0XU62"/>
<dbReference type="eggNOG" id="ENOG502SP4D">
    <property type="taxonomic scope" value="Eukaryota"/>
</dbReference>
<name>F0XU62_GROCL</name>
<evidence type="ECO:0000259" key="2">
    <source>
        <dbReference type="Pfam" id="PF23584"/>
    </source>
</evidence>
<sequence>MTVSTAILCVAFAAVANAATYPQTTEIDLVFPRNATYAPTDMLPIVIAVQDPTLAAVLQPYFDIEVWYYRTNRQPASGPLITFPTVNSSQSEPLFLYSYVANLTAGSYKIDLGVTIGNCSDNASVSTPTTYNDTGFGLVFTIADGGQAVDLVSASASDVCANASDWSLTWNVTATPKATTGVLTGGISTCAVLSEEKPWPVANPCGATVDKAAAASILATLESWTCATNCTSSDKKSTASDRLWKGTAAVWASALLVVVQFL</sequence>
<protein>
    <recommendedName>
        <fullName evidence="2">DUF7136 domain-containing protein</fullName>
    </recommendedName>
</protein>
<proteinExistence type="predicted"/>
<dbReference type="STRING" id="655863.F0XU62"/>
<evidence type="ECO:0000313" key="4">
    <source>
        <dbReference type="Proteomes" id="UP000007796"/>
    </source>
</evidence>